<protein>
    <recommendedName>
        <fullName evidence="4">Alanine racemase</fullName>
        <ecNumber evidence="4">5.1.1.1</ecNumber>
    </recommendedName>
</protein>
<dbReference type="HAMAP" id="MF_01201">
    <property type="entry name" value="Ala_racemase"/>
    <property type="match status" value="1"/>
</dbReference>
<name>A0A7C1FW97_9CHLR</name>
<dbReference type="PANTHER" id="PTHR30511">
    <property type="entry name" value="ALANINE RACEMASE"/>
    <property type="match status" value="1"/>
</dbReference>
<dbReference type="PANTHER" id="PTHR30511:SF0">
    <property type="entry name" value="ALANINE RACEMASE, CATABOLIC-RELATED"/>
    <property type="match status" value="1"/>
</dbReference>
<feature type="binding site" evidence="4 6">
    <location>
        <position position="157"/>
    </location>
    <ligand>
        <name>substrate</name>
    </ligand>
</feature>
<dbReference type="InterPro" id="IPR001608">
    <property type="entry name" value="Ala_racemase_N"/>
</dbReference>
<dbReference type="UniPathway" id="UPA00042">
    <property type="reaction ID" value="UER00497"/>
</dbReference>
<dbReference type="Pfam" id="PF01168">
    <property type="entry name" value="Ala_racemase_N"/>
    <property type="match status" value="1"/>
</dbReference>
<dbReference type="InterPro" id="IPR029066">
    <property type="entry name" value="PLP-binding_barrel"/>
</dbReference>
<dbReference type="FunFam" id="3.20.20.10:FF:000002">
    <property type="entry name" value="Alanine racemase"/>
    <property type="match status" value="1"/>
</dbReference>
<comment type="pathway">
    <text evidence="4">Amino-acid biosynthesis; D-alanine biosynthesis; D-alanine from L-alanine: step 1/1.</text>
</comment>
<evidence type="ECO:0000256" key="2">
    <source>
        <dbReference type="ARBA" id="ARBA00022898"/>
    </source>
</evidence>
<sequence length="399" mass="43775">MDNRSSMTVEERRAKVFHPFPAEPLRPTWIEVSRSALVNNYRLLRSRLATTTKFMAVVKANAYGHGAAETARILQAAGADAFAVATLQEALELRAAGIERPILVLGYTPASQTSLAVKHSITLTLFELETAAAMNAIARTQTQPLIVHLKVNTGMNRLGVKPALAPQMVAALRQFESLRLEGIFTHFATADELDKRHAEAQFRRFQQLLEELERNGLRPPLAHAANSAALLTMPHTHLDMVRPGIALYGLDPDAEQCRLPEGFRPALAWKAIVVQVSDLEPGEAVSYGREFIADRPMRIAALPVGYADGFPRKPQNWGSVLIHGRPAPILGRVCMDQCVVDVTAIETEHGPVRQGDEAILIGRQGDAEISAAEAGRRVGTNNYDIVSRILARVPRLYVD</sequence>
<dbReference type="PROSITE" id="PS00395">
    <property type="entry name" value="ALANINE_RACEMASE"/>
    <property type="match status" value="1"/>
</dbReference>
<dbReference type="EMBL" id="DSMG01000207">
    <property type="protein sequence ID" value="HDX33855.1"/>
    <property type="molecule type" value="Genomic_DNA"/>
</dbReference>
<evidence type="ECO:0000256" key="4">
    <source>
        <dbReference type="HAMAP-Rule" id="MF_01201"/>
    </source>
</evidence>
<dbReference type="GO" id="GO:0009252">
    <property type="term" value="P:peptidoglycan biosynthetic process"/>
    <property type="evidence" value="ECO:0007669"/>
    <property type="project" value="TreeGrafter"/>
</dbReference>
<dbReference type="NCBIfam" id="TIGR00492">
    <property type="entry name" value="alr"/>
    <property type="match status" value="1"/>
</dbReference>
<comment type="catalytic activity">
    <reaction evidence="4">
        <text>L-alanine = D-alanine</text>
        <dbReference type="Rhea" id="RHEA:20249"/>
        <dbReference type="ChEBI" id="CHEBI:57416"/>
        <dbReference type="ChEBI" id="CHEBI:57972"/>
        <dbReference type="EC" id="5.1.1.1"/>
    </reaction>
</comment>
<feature type="binding site" evidence="4 6">
    <location>
        <position position="335"/>
    </location>
    <ligand>
        <name>substrate</name>
    </ligand>
</feature>
<dbReference type="PRINTS" id="PR00992">
    <property type="entry name" value="ALARACEMASE"/>
</dbReference>
<dbReference type="CDD" id="cd00430">
    <property type="entry name" value="PLPDE_III_AR"/>
    <property type="match status" value="1"/>
</dbReference>
<reference evidence="8" key="1">
    <citation type="journal article" date="2020" name="mSystems">
        <title>Genome- and Community-Level Interaction Insights into Carbon Utilization and Element Cycling Functions of Hydrothermarchaeota in Hydrothermal Sediment.</title>
        <authorList>
            <person name="Zhou Z."/>
            <person name="Liu Y."/>
            <person name="Xu W."/>
            <person name="Pan J."/>
            <person name="Luo Z.H."/>
            <person name="Li M."/>
        </authorList>
    </citation>
    <scope>NUCLEOTIDE SEQUENCE [LARGE SCALE GENOMIC DNA]</scope>
    <source>
        <strain evidence="8">SpSt-289</strain>
    </source>
</reference>
<comment type="similarity">
    <text evidence="4">Belongs to the alanine racemase family.</text>
</comment>
<dbReference type="Gene3D" id="3.20.20.10">
    <property type="entry name" value="Alanine racemase"/>
    <property type="match status" value="1"/>
</dbReference>
<dbReference type="SMART" id="SM01005">
    <property type="entry name" value="Ala_racemase_C"/>
    <property type="match status" value="1"/>
</dbReference>
<feature type="active site" description="Proton acceptor; specific for D-alanine" evidence="4">
    <location>
        <position position="59"/>
    </location>
</feature>
<dbReference type="SUPFAM" id="SSF51419">
    <property type="entry name" value="PLP-binding barrel"/>
    <property type="match status" value="1"/>
</dbReference>
<accession>A0A7C1FW97</accession>
<dbReference type="GO" id="GO:0030170">
    <property type="term" value="F:pyridoxal phosphate binding"/>
    <property type="evidence" value="ECO:0007669"/>
    <property type="project" value="UniProtKB-UniRule"/>
</dbReference>
<feature type="domain" description="Alanine racemase C-terminal" evidence="7">
    <location>
        <begin position="266"/>
        <end position="398"/>
    </location>
</feature>
<dbReference type="SUPFAM" id="SSF50621">
    <property type="entry name" value="Alanine racemase C-terminal domain-like"/>
    <property type="match status" value="1"/>
</dbReference>
<proteinExistence type="inferred from homology"/>
<dbReference type="Gene3D" id="2.40.37.10">
    <property type="entry name" value="Lyase, Ornithine Decarboxylase, Chain A, domain 1"/>
    <property type="match status" value="1"/>
</dbReference>
<comment type="cofactor">
    <cofactor evidence="1 4 5">
        <name>pyridoxal 5'-phosphate</name>
        <dbReference type="ChEBI" id="CHEBI:597326"/>
    </cofactor>
</comment>
<gene>
    <name evidence="8" type="primary">alr</name>
    <name evidence="8" type="ORF">ENQ20_20585</name>
</gene>
<keyword evidence="2 4" id="KW-0663">Pyridoxal phosphate</keyword>
<dbReference type="GO" id="GO:0030632">
    <property type="term" value="P:D-alanine biosynthetic process"/>
    <property type="evidence" value="ECO:0007669"/>
    <property type="project" value="UniProtKB-UniRule"/>
</dbReference>
<dbReference type="InterPro" id="IPR020622">
    <property type="entry name" value="Ala_racemase_pyridoxalP-BS"/>
</dbReference>
<evidence type="ECO:0000259" key="7">
    <source>
        <dbReference type="SMART" id="SM01005"/>
    </source>
</evidence>
<feature type="modified residue" description="N6-(pyridoxal phosphate)lysine" evidence="4 5">
    <location>
        <position position="59"/>
    </location>
</feature>
<keyword evidence="3 4" id="KW-0413">Isomerase</keyword>
<dbReference type="EC" id="5.1.1.1" evidence="4"/>
<evidence type="ECO:0000256" key="6">
    <source>
        <dbReference type="PIRSR" id="PIRSR600821-52"/>
    </source>
</evidence>
<evidence type="ECO:0000256" key="5">
    <source>
        <dbReference type="PIRSR" id="PIRSR600821-50"/>
    </source>
</evidence>
<evidence type="ECO:0000256" key="1">
    <source>
        <dbReference type="ARBA" id="ARBA00001933"/>
    </source>
</evidence>
<comment type="function">
    <text evidence="4">Catalyzes the interconversion of L-alanine and D-alanine. May also act on other amino acids.</text>
</comment>
<dbReference type="AlphaFoldDB" id="A0A7C1FW97"/>
<dbReference type="InterPro" id="IPR000821">
    <property type="entry name" value="Ala_racemase"/>
</dbReference>
<evidence type="ECO:0000313" key="8">
    <source>
        <dbReference type="EMBL" id="HDX33855.1"/>
    </source>
</evidence>
<evidence type="ECO:0000256" key="3">
    <source>
        <dbReference type="ARBA" id="ARBA00023235"/>
    </source>
</evidence>
<dbReference type="GO" id="GO:0008784">
    <property type="term" value="F:alanine racemase activity"/>
    <property type="evidence" value="ECO:0007669"/>
    <property type="project" value="UniProtKB-UniRule"/>
</dbReference>
<dbReference type="Pfam" id="PF00842">
    <property type="entry name" value="Ala_racemase_C"/>
    <property type="match status" value="1"/>
</dbReference>
<comment type="caution">
    <text evidence="8">The sequence shown here is derived from an EMBL/GenBank/DDBJ whole genome shotgun (WGS) entry which is preliminary data.</text>
</comment>
<dbReference type="InterPro" id="IPR009006">
    <property type="entry name" value="Ala_racemase/Decarboxylase_C"/>
</dbReference>
<organism evidence="8">
    <name type="scientific">Caldilinea aerophila</name>
    <dbReference type="NCBI Taxonomy" id="133453"/>
    <lineage>
        <taxon>Bacteria</taxon>
        <taxon>Bacillati</taxon>
        <taxon>Chloroflexota</taxon>
        <taxon>Caldilineae</taxon>
        <taxon>Caldilineales</taxon>
        <taxon>Caldilineaceae</taxon>
        <taxon>Caldilinea</taxon>
    </lineage>
</organism>
<dbReference type="GO" id="GO:0005829">
    <property type="term" value="C:cytosol"/>
    <property type="evidence" value="ECO:0007669"/>
    <property type="project" value="TreeGrafter"/>
</dbReference>
<dbReference type="InterPro" id="IPR011079">
    <property type="entry name" value="Ala_racemase_C"/>
</dbReference>
<feature type="active site" description="Proton acceptor; specific for L-alanine" evidence="4">
    <location>
        <position position="287"/>
    </location>
</feature>